<organism evidence="1 2">
    <name type="scientific">Corynespora cassiicola Philippines</name>
    <dbReference type="NCBI Taxonomy" id="1448308"/>
    <lineage>
        <taxon>Eukaryota</taxon>
        <taxon>Fungi</taxon>
        <taxon>Dikarya</taxon>
        <taxon>Ascomycota</taxon>
        <taxon>Pezizomycotina</taxon>
        <taxon>Dothideomycetes</taxon>
        <taxon>Pleosporomycetidae</taxon>
        <taxon>Pleosporales</taxon>
        <taxon>Corynesporascaceae</taxon>
        <taxon>Corynespora</taxon>
    </lineage>
</organism>
<protein>
    <submittedName>
        <fullName evidence="1">Uncharacterized protein</fullName>
    </submittedName>
</protein>
<keyword evidence="2" id="KW-1185">Reference proteome</keyword>
<dbReference type="Proteomes" id="UP000240883">
    <property type="component" value="Unassembled WGS sequence"/>
</dbReference>
<dbReference type="OrthoDB" id="3759404at2759"/>
<reference evidence="1 2" key="1">
    <citation type="journal article" date="2018" name="Front. Microbiol.">
        <title>Genome-Wide Analysis of Corynespora cassiicola Leaf Fall Disease Putative Effectors.</title>
        <authorList>
            <person name="Lopez D."/>
            <person name="Ribeiro S."/>
            <person name="Label P."/>
            <person name="Fumanal B."/>
            <person name="Venisse J.S."/>
            <person name="Kohler A."/>
            <person name="de Oliveira R.R."/>
            <person name="Labutti K."/>
            <person name="Lipzen A."/>
            <person name="Lail K."/>
            <person name="Bauer D."/>
            <person name="Ohm R.A."/>
            <person name="Barry K.W."/>
            <person name="Spatafora J."/>
            <person name="Grigoriev I.V."/>
            <person name="Martin F.M."/>
            <person name="Pujade-Renaud V."/>
        </authorList>
    </citation>
    <scope>NUCLEOTIDE SEQUENCE [LARGE SCALE GENOMIC DNA]</scope>
    <source>
        <strain evidence="1 2">Philippines</strain>
    </source>
</reference>
<sequence length="237" mass="26218">MGSHQTSSPRPGLMLVDPRLHDPTPENAEIFFRWTRLHNPDMLGLKDTGHGTVTKCFRFTAPATDPKYSHLDSASQQPYLYTCNASDIAVFNSQPYYDISRKLDLENTRQLREGEVPVGKEGMVWDVVNAKFALFELVPSALPAPPYQTFSPRTPPAHAKPGMTSSPYMLGLSIKTPVEDHFPSTRVVPPAVLGVQASILNFLGEKAGVGLAASLYRHVPEMQPEMHPEIDCEFVMG</sequence>
<dbReference type="EMBL" id="KZ678140">
    <property type="protein sequence ID" value="PSN63402.1"/>
    <property type="molecule type" value="Genomic_DNA"/>
</dbReference>
<proteinExistence type="predicted"/>
<evidence type="ECO:0000313" key="2">
    <source>
        <dbReference type="Proteomes" id="UP000240883"/>
    </source>
</evidence>
<evidence type="ECO:0000313" key="1">
    <source>
        <dbReference type="EMBL" id="PSN63402.1"/>
    </source>
</evidence>
<accession>A0A2T2ND83</accession>
<gene>
    <name evidence="1" type="ORF">BS50DRAFT_111566</name>
</gene>
<dbReference type="AlphaFoldDB" id="A0A2T2ND83"/>
<name>A0A2T2ND83_CORCC</name>